<feature type="non-terminal residue" evidence="2">
    <location>
        <position position="303"/>
    </location>
</feature>
<evidence type="ECO:0000313" key="3">
    <source>
        <dbReference type="Proteomes" id="UP000547674"/>
    </source>
</evidence>
<dbReference type="AlphaFoldDB" id="A0A7Y2EBH6"/>
<gene>
    <name evidence="2" type="ORF">HKN21_13950</name>
</gene>
<evidence type="ECO:0000256" key="1">
    <source>
        <dbReference type="SAM" id="MobiDB-lite"/>
    </source>
</evidence>
<reference evidence="2 3" key="1">
    <citation type="submission" date="2020-03" db="EMBL/GenBank/DDBJ databases">
        <title>Metabolic flexibility allows generalist bacteria to become dominant in a frequently disturbed ecosystem.</title>
        <authorList>
            <person name="Chen Y.-J."/>
            <person name="Leung P.M."/>
            <person name="Bay S.K."/>
            <person name="Hugenholtz P."/>
            <person name="Kessler A.J."/>
            <person name="Shelley G."/>
            <person name="Waite D.W."/>
            <person name="Cook P.L."/>
            <person name="Greening C."/>
        </authorList>
    </citation>
    <scope>NUCLEOTIDE SEQUENCE [LARGE SCALE GENOMIC DNA]</scope>
    <source>
        <strain evidence="2">SS_bin_28</strain>
    </source>
</reference>
<proteinExistence type="predicted"/>
<dbReference type="Proteomes" id="UP000547674">
    <property type="component" value="Unassembled WGS sequence"/>
</dbReference>
<accession>A0A7Y2EBH6</accession>
<comment type="caution">
    <text evidence="2">The sequence shown here is derived from an EMBL/GenBank/DDBJ whole genome shotgun (WGS) entry which is preliminary data.</text>
</comment>
<sequence length="303" mass="32948">MLFDYKALRSSSHRIFRVFWGFAVGVLATALMAAGGLAQDLGPIQTQLQLEGSPPATWSDTDNQIVAELLLRMAEVGSPSEDINQVWETCLSLAAAQLPVRPVASRYLQGLAKGVPMIRIHVAAEGVVTRLGEAAQHLSSNQTFAGISDDQLRNSILDHGAYALEVGVAPEMLNRSLDLCEIPGQTPRDLYEEIRSPILAMSFLVYAGVDDDRSFELVSTAWDQGYRGPNLERLGESVVRLGQTNVGPVDAVNHVMVLLEDQISPDLMFESLDTLGDIPLTPGHVPVDDPARRRTVPGDRPDN</sequence>
<feature type="compositionally biased region" description="Basic and acidic residues" evidence="1">
    <location>
        <begin position="286"/>
        <end position="303"/>
    </location>
</feature>
<dbReference type="EMBL" id="JABDJR010000559">
    <property type="protein sequence ID" value="NNF07862.1"/>
    <property type="molecule type" value="Genomic_DNA"/>
</dbReference>
<organism evidence="2 3">
    <name type="scientific">Eiseniibacteriota bacterium</name>
    <dbReference type="NCBI Taxonomy" id="2212470"/>
    <lineage>
        <taxon>Bacteria</taxon>
        <taxon>Candidatus Eiseniibacteriota</taxon>
    </lineage>
</organism>
<evidence type="ECO:0000313" key="2">
    <source>
        <dbReference type="EMBL" id="NNF07862.1"/>
    </source>
</evidence>
<feature type="region of interest" description="Disordered" evidence="1">
    <location>
        <begin position="279"/>
        <end position="303"/>
    </location>
</feature>
<name>A0A7Y2EBH6_UNCEI</name>
<protein>
    <submittedName>
        <fullName evidence="2">Uncharacterized protein</fullName>
    </submittedName>
</protein>